<evidence type="ECO:0000313" key="2">
    <source>
        <dbReference type="EMBL" id="KXV50985.1"/>
    </source>
</evidence>
<feature type="compositionally biased region" description="Polar residues" evidence="1">
    <location>
        <begin position="166"/>
        <end position="185"/>
    </location>
</feature>
<protein>
    <submittedName>
        <fullName evidence="2">Uncharacterized protein</fullName>
    </submittedName>
</protein>
<dbReference type="AlphaFoldDB" id="A0A149TNB8"/>
<dbReference type="EMBL" id="LHZR01000061">
    <property type="protein sequence ID" value="KXV50985.1"/>
    <property type="molecule type" value="Genomic_DNA"/>
</dbReference>
<dbReference type="RefSeq" id="WP_062105750.1">
    <property type="nucleotide sequence ID" value="NZ_LHZR01000061.1"/>
</dbReference>
<accession>A0A149TNB8</accession>
<feature type="region of interest" description="Disordered" evidence="1">
    <location>
        <begin position="155"/>
        <end position="313"/>
    </location>
</feature>
<name>A0A149TNB8_9PROT</name>
<comment type="caution">
    <text evidence="2">The sequence shown here is derived from an EMBL/GenBank/DDBJ whole genome shotgun (WGS) entry which is preliminary data.</text>
</comment>
<proteinExistence type="predicted"/>
<feature type="compositionally biased region" description="Basic and acidic residues" evidence="1">
    <location>
        <begin position="212"/>
        <end position="236"/>
    </location>
</feature>
<dbReference type="PATRIC" id="fig|318683.6.peg.3281"/>
<sequence>MAQTETSTSPGSLSEVFQSLERVRPSLEKHSPQLVGQIAVLAQKHTDPAMAGSERFRTNTAYAVQDAERLVGPVLPQDHGMREEMDRRAITVPGLTSPTLKHFMAQTPDFRDQNLVNTVRTVSEKIASMGSDQQNNPEIDRVLEGLTKRVEDAPRLSAQEPGARSEQPSEQTQQYHHTPDPSSSHAPDFDGRPEPPPYEDVPETSGFDPDEGYGHDRHEPEGPTHSQRTEPADSRMHASPGGGASSASQPEVDRPQRPAKAENAAENSAGSQRPEAQAKGPRSENGSKPQNNTGPEKKDKPEAEEEEDQQIVVNVRGPGLFTRLAQAIRPEAVQPVVSTTPNWMSKLQTMNKAHEQRADADHMDQTERLGLKAQSALEAVQNTSASSVMREIADAAKSDPNGMAGVMSEMRPGGRHEGLQSRFQSEQGTNQAFAAQLKEAGEAVAAYGAHRGKAADIGAERGTTAQVEQRFNGLDSKIGELAKGVPGKEAGTSMVEDLSDKAREIIRKAIDLVASVFRPSPSASASASPGL</sequence>
<feature type="compositionally biased region" description="Basic and acidic residues" evidence="1">
    <location>
        <begin position="251"/>
        <end position="260"/>
    </location>
</feature>
<reference evidence="2 3" key="1">
    <citation type="submission" date="2015-06" db="EMBL/GenBank/DDBJ databases">
        <title>Improved classification and identification of acetic acid bacteria using matrix-assisted laser desorption/ionization time-of-flight mass spectrometry; Gluconobacter nephelii and Gluconobacter uchimurae are later heterotypic synonyms of Gluconobacter japonicus and Gluconobacter oxydans, respectively.</title>
        <authorList>
            <person name="Li L."/>
            <person name="Cleenwerck I."/>
            <person name="De Vuyst L."/>
            <person name="Vandamme P."/>
        </authorList>
    </citation>
    <scope>NUCLEOTIDE SEQUENCE [LARGE SCALE GENOMIC DNA]</scope>
    <source>
        <strain evidence="2 3">LMG 1768</strain>
    </source>
</reference>
<dbReference type="OrthoDB" id="7225141at2"/>
<feature type="compositionally biased region" description="Polar residues" evidence="1">
    <location>
        <begin position="284"/>
        <end position="294"/>
    </location>
</feature>
<evidence type="ECO:0000256" key="1">
    <source>
        <dbReference type="SAM" id="MobiDB-lite"/>
    </source>
</evidence>
<dbReference type="Proteomes" id="UP000075636">
    <property type="component" value="Unassembled WGS sequence"/>
</dbReference>
<evidence type="ECO:0000313" key="3">
    <source>
        <dbReference type="Proteomes" id="UP000075636"/>
    </source>
</evidence>
<gene>
    <name evidence="2" type="ORF">AD945_00915</name>
</gene>
<organism evidence="2 3">
    <name type="scientific">Gluconobacter albidus</name>
    <dbReference type="NCBI Taxonomy" id="318683"/>
    <lineage>
        <taxon>Bacteria</taxon>
        <taxon>Pseudomonadati</taxon>
        <taxon>Pseudomonadota</taxon>
        <taxon>Alphaproteobacteria</taxon>
        <taxon>Acetobacterales</taxon>
        <taxon>Acetobacteraceae</taxon>
        <taxon>Gluconobacter</taxon>
    </lineage>
</organism>